<dbReference type="EMBL" id="REFJ01000003">
    <property type="protein sequence ID" value="RMA79952.1"/>
    <property type="molecule type" value="Genomic_DNA"/>
</dbReference>
<dbReference type="SMART" id="SM00100">
    <property type="entry name" value="cNMP"/>
    <property type="match status" value="1"/>
</dbReference>
<reference evidence="2 3" key="1">
    <citation type="submission" date="2018-10" db="EMBL/GenBank/DDBJ databases">
        <title>Genomic Encyclopedia of Type Strains, Phase IV (KMG-IV): sequencing the most valuable type-strain genomes for metagenomic binning, comparative biology and taxonomic classification.</title>
        <authorList>
            <person name="Goeker M."/>
        </authorList>
    </citation>
    <scope>NUCLEOTIDE SEQUENCE [LARGE SCALE GENOMIC DNA]</scope>
    <source>
        <strain evidence="2 3">DSM 25080</strain>
    </source>
</reference>
<evidence type="ECO:0000313" key="3">
    <source>
        <dbReference type="Proteomes" id="UP000267187"/>
    </source>
</evidence>
<dbReference type="SUPFAM" id="SSF51206">
    <property type="entry name" value="cAMP-binding domain-like"/>
    <property type="match status" value="1"/>
</dbReference>
<dbReference type="PROSITE" id="PS50042">
    <property type="entry name" value="CNMP_BINDING_3"/>
    <property type="match status" value="1"/>
</dbReference>
<keyword evidence="3" id="KW-1185">Reference proteome</keyword>
<organism evidence="2 3">
    <name type="scientific">Umboniibacter marinipuniceus</name>
    <dbReference type="NCBI Taxonomy" id="569599"/>
    <lineage>
        <taxon>Bacteria</taxon>
        <taxon>Pseudomonadati</taxon>
        <taxon>Pseudomonadota</taxon>
        <taxon>Gammaproteobacteria</taxon>
        <taxon>Cellvibrionales</taxon>
        <taxon>Cellvibrionaceae</taxon>
        <taxon>Umboniibacter</taxon>
    </lineage>
</organism>
<name>A0A3M0ALU3_9GAMM</name>
<comment type="caution">
    <text evidence="2">The sequence shown here is derived from an EMBL/GenBank/DDBJ whole genome shotgun (WGS) entry which is preliminary data.</text>
</comment>
<dbReference type="CDD" id="cd00038">
    <property type="entry name" value="CAP_ED"/>
    <property type="match status" value="1"/>
</dbReference>
<gene>
    <name evidence="2" type="ORF">DFR27_1304</name>
</gene>
<dbReference type="InterPro" id="IPR018488">
    <property type="entry name" value="cNMP-bd_CS"/>
</dbReference>
<dbReference type="Proteomes" id="UP000267187">
    <property type="component" value="Unassembled WGS sequence"/>
</dbReference>
<dbReference type="InterPro" id="IPR018490">
    <property type="entry name" value="cNMP-bd_dom_sf"/>
</dbReference>
<evidence type="ECO:0000259" key="1">
    <source>
        <dbReference type="PROSITE" id="PS50042"/>
    </source>
</evidence>
<proteinExistence type="predicted"/>
<dbReference type="InterPro" id="IPR000595">
    <property type="entry name" value="cNMP-bd_dom"/>
</dbReference>
<protein>
    <submittedName>
        <fullName evidence="2">CRP-like cAMP-binding protein</fullName>
    </submittedName>
</protein>
<dbReference type="InterPro" id="IPR014710">
    <property type="entry name" value="RmlC-like_jellyroll"/>
</dbReference>
<dbReference type="Pfam" id="PF00027">
    <property type="entry name" value="cNMP_binding"/>
    <property type="match status" value="1"/>
</dbReference>
<feature type="domain" description="Cyclic nucleotide-binding" evidence="1">
    <location>
        <begin position="23"/>
        <end position="123"/>
    </location>
</feature>
<evidence type="ECO:0000313" key="2">
    <source>
        <dbReference type="EMBL" id="RMA79952.1"/>
    </source>
</evidence>
<accession>A0A3M0ALU3</accession>
<dbReference type="PROSITE" id="PS00888">
    <property type="entry name" value="CNMP_BINDING_1"/>
    <property type="match status" value="1"/>
</dbReference>
<dbReference type="RefSeq" id="WP_121876650.1">
    <property type="nucleotide sequence ID" value="NZ_REFJ01000003.1"/>
</dbReference>
<dbReference type="OrthoDB" id="5729906at2"/>
<dbReference type="Gene3D" id="2.60.120.10">
    <property type="entry name" value="Jelly Rolls"/>
    <property type="match status" value="1"/>
</dbReference>
<sequence length="205" mass="22997">MRVLSGSELFEDRTRLILNATRFLRSVEALFPNDYREMMQSAHLWCYDGGESVIQEGDSAGSVFLVVSGSVSVRSSRVGELAVIGAGEWLGDMSLFSARSRTADVQVESSVARLLMIPKNILQPADSKLSDDFKRYIYESISQGIRWKLEQAKIKHPSPELNESLIRLARLPARGGVEDFYQLLTEMAVSLQAWNTYRESETIVS</sequence>
<dbReference type="AlphaFoldDB" id="A0A3M0ALU3"/>